<feature type="compositionally biased region" description="Basic and acidic residues" evidence="1">
    <location>
        <begin position="1"/>
        <end position="33"/>
    </location>
</feature>
<evidence type="ECO:0000313" key="2">
    <source>
        <dbReference type="EMBL" id="XDL12833.1"/>
    </source>
</evidence>
<evidence type="ECO:0000256" key="1">
    <source>
        <dbReference type="SAM" id="MobiDB-lite"/>
    </source>
</evidence>
<sequence length="41" mass="4830">MAKRISDVTKRTANRKEKGKDEERNQEKTREALKLLWSNAV</sequence>
<gene>
    <name evidence="2" type="ORF">LF923_0011375</name>
</gene>
<dbReference type="EMBL" id="CP162411">
    <property type="protein sequence ID" value="XDL12833.1"/>
    <property type="molecule type" value="Genomic_DNA"/>
</dbReference>
<proteinExistence type="predicted"/>
<feature type="region of interest" description="Disordered" evidence="1">
    <location>
        <begin position="1"/>
        <end position="41"/>
    </location>
</feature>
<dbReference type="RefSeq" id="WP_264084725.1">
    <property type="nucleotide sequence ID" value="NZ_CP162411.1"/>
</dbReference>
<accession>A0AB39ID00</accession>
<name>A0AB39ID00_9GAMM</name>
<reference evidence="2" key="1">
    <citation type="submission" date="2024-07" db="EMBL/GenBank/DDBJ databases">
        <authorList>
            <person name="Pedron J."/>
        </authorList>
    </citation>
    <scope>NUCLEOTIDE SEQUENCE</scope>
    <source>
        <strain evidence="2">A642-S2-A17</strain>
    </source>
</reference>
<protein>
    <submittedName>
        <fullName evidence="2">Uncharacterized protein</fullName>
    </submittedName>
</protein>
<organism evidence="2">
    <name type="scientific">Dickeya oryzae</name>
    <dbReference type="NCBI Taxonomy" id="1240404"/>
    <lineage>
        <taxon>Bacteria</taxon>
        <taxon>Pseudomonadati</taxon>
        <taxon>Pseudomonadota</taxon>
        <taxon>Gammaproteobacteria</taxon>
        <taxon>Enterobacterales</taxon>
        <taxon>Pectobacteriaceae</taxon>
        <taxon>Dickeya</taxon>
    </lineage>
</organism>
<dbReference type="AlphaFoldDB" id="A0AB39ID00"/>